<dbReference type="GO" id="GO:0015012">
    <property type="term" value="P:heparan sulfate proteoglycan biosynthetic process"/>
    <property type="evidence" value="ECO:0007669"/>
    <property type="project" value="InterPro"/>
</dbReference>
<dbReference type="SUPFAM" id="SSF48208">
    <property type="entry name" value="Six-hairpin glycosidases"/>
    <property type="match status" value="2"/>
</dbReference>
<dbReference type="EMBL" id="CP033138">
    <property type="protein sequence ID" value="AYO17487.1"/>
    <property type="molecule type" value="Genomic_DNA"/>
</dbReference>
<dbReference type="Pfam" id="PF06662">
    <property type="entry name" value="C5-epim_C"/>
    <property type="match status" value="1"/>
</dbReference>
<accession>A0AAP9KCE1</accession>
<evidence type="ECO:0000313" key="6">
    <source>
        <dbReference type="Proteomes" id="UP000390336"/>
    </source>
</evidence>
<evidence type="ECO:0000313" key="4">
    <source>
        <dbReference type="EMBL" id="QGH49629.1"/>
    </source>
</evidence>
<evidence type="ECO:0000256" key="1">
    <source>
        <dbReference type="SAM" id="Phobius"/>
    </source>
</evidence>
<dbReference type="EMBL" id="CP045860">
    <property type="protein sequence ID" value="QGH49629.1"/>
    <property type="molecule type" value="Genomic_DNA"/>
</dbReference>
<reference evidence="4 6" key="1">
    <citation type="journal article" date="2015" name="Genome Announc.">
        <title>Draft Genome Sequence of Vibrio owensii Strain SH-14, Which Causes Shrimp Acute Hepatopancreatic Necrosis Disease.</title>
        <authorList>
            <person name="Liu L."/>
            <person name="Xiao J."/>
            <person name="Xia X."/>
            <person name="Pan Y."/>
            <person name="Yan S."/>
            <person name="Wang Y."/>
        </authorList>
    </citation>
    <scope>NUCLEOTIDE SEQUENCE [LARGE SCALE GENOMIC DNA]</scope>
    <source>
        <strain evidence="4 6">SH14</strain>
    </source>
</reference>
<keyword evidence="5" id="KW-1185">Reference proteome</keyword>
<dbReference type="GO" id="GO:0047464">
    <property type="term" value="F:heparosan-N-sulfate-glucuronate 5-epimerase activity"/>
    <property type="evidence" value="ECO:0007669"/>
    <property type="project" value="InterPro"/>
</dbReference>
<sequence>MSGYMLNLNKFISLIVILVILYFSRVFLISMEIKSLTPAIKCQSVCNYHFEFEYWREKDAFKNDINGVIYVDYRKINSIGVGNVKSYNPISISLGALRYLDNSKLELFISQADWLVDNISDTGAWYIHHNKYGAGQVLVGPWPSSLAQGLAISVLSRAYLMTGDEKYKDAALKGIDIFLVGVEDGGIRSELGDSVFYEEYPYEKNQTHVLNGFIYSLFGLYDAYDILGSEKAKTLFWDGVGTLKNNIKLYDMKIWSRYDLYNSAGLREHWGFSSPWYQKLHWVQLDALYRITGHDEFYKYSESFESQESTSFVNYIIYPAYVVYTDFVKLYRFIL</sequence>
<dbReference type="PANTHER" id="PTHR13174:SF3">
    <property type="entry name" value="D-GLUCURONYL C5-EPIMERASE"/>
    <property type="match status" value="1"/>
</dbReference>
<name>A0AAP9KCE1_9VIBR</name>
<organism evidence="4 6">
    <name type="scientific">Vibrio owensii</name>
    <dbReference type="NCBI Taxonomy" id="696485"/>
    <lineage>
        <taxon>Bacteria</taxon>
        <taxon>Pseudomonadati</taxon>
        <taxon>Pseudomonadota</taxon>
        <taxon>Gammaproteobacteria</taxon>
        <taxon>Vibrionales</taxon>
        <taxon>Vibrionaceae</taxon>
        <taxon>Vibrio</taxon>
    </lineage>
</organism>
<dbReference type="PANTHER" id="PTHR13174">
    <property type="entry name" value="D-GLUCURONYL C5-EPIMERASE"/>
    <property type="match status" value="1"/>
</dbReference>
<evidence type="ECO:0000313" key="5">
    <source>
        <dbReference type="Proteomes" id="UP000272136"/>
    </source>
</evidence>
<reference evidence="4" key="3">
    <citation type="submission" date="2019-11" db="EMBL/GenBank/DDBJ databases">
        <title>Complete genome sequence of Vibrio owensii SH-14 isolated from shrimp with acute hepatopancreatic necrosis diease.</title>
        <authorList>
            <person name="Liang X."/>
            <person name="Wang Y."/>
        </authorList>
    </citation>
    <scope>NUCLEOTIDE SEQUENCE</scope>
    <source>
        <strain evidence="4">SH14</strain>
    </source>
</reference>
<dbReference type="GO" id="GO:0005975">
    <property type="term" value="P:carbohydrate metabolic process"/>
    <property type="evidence" value="ECO:0007669"/>
    <property type="project" value="InterPro"/>
</dbReference>
<dbReference type="Proteomes" id="UP000390336">
    <property type="component" value="Chromosome 2"/>
</dbReference>
<dbReference type="Proteomes" id="UP000272136">
    <property type="component" value="Chromosome 2"/>
</dbReference>
<dbReference type="InterPro" id="IPR039721">
    <property type="entry name" value="C5-epimerase"/>
</dbReference>
<evidence type="ECO:0000259" key="2">
    <source>
        <dbReference type="Pfam" id="PF06662"/>
    </source>
</evidence>
<proteinExistence type="predicted"/>
<protein>
    <recommendedName>
        <fullName evidence="2">D-glucuronyl C5-epimerase C-terminal domain-containing protein</fullName>
    </recommendedName>
</protein>
<reference evidence="3 5" key="2">
    <citation type="submission" date="2018-10" db="EMBL/GenBank/DDBJ databases">
        <title>Whole Genome of Vibrio owensii strain 170502, isolated from Acute Hepatopancreatic Necrosis Disease (AHPND) shrimp.</title>
        <authorList>
            <person name="Yan M."/>
            <person name="Wang X."/>
            <person name="Wang Y."/>
        </authorList>
    </citation>
    <scope>NUCLEOTIDE SEQUENCE [LARGE SCALE GENOMIC DNA]</scope>
    <source>
        <strain evidence="3 5">1700302</strain>
    </source>
</reference>
<evidence type="ECO:0000313" key="3">
    <source>
        <dbReference type="EMBL" id="AYO17487.1"/>
    </source>
</evidence>
<dbReference type="AlphaFoldDB" id="A0AAP9KCE1"/>
<dbReference type="InterPro" id="IPR008928">
    <property type="entry name" value="6-hairpin_glycosidase_sf"/>
</dbReference>
<keyword evidence="1" id="KW-1133">Transmembrane helix</keyword>
<keyword evidence="1" id="KW-0472">Membrane</keyword>
<gene>
    <name evidence="4" type="ORF">APZ19_21280</name>
    <name evidence="3" type="ORF">D0812_24290</name>
</gene>
<dbReference type="InterPro" id="IPR010598">
    <property type="entry name" value="C5-epim_C"/>
</dbReference>
<feature type="transmembrane region" description="Helical" evidence="1">
    <location>
        <begin position="12"/>
        <end position="31"/>
    </location>
</feature>
<feature type="domain" description="D-glucuronyl C5-epimerase C-terminal" evidence="2">
    <location>
        <begin position="122"/>
        <end position="305"/>
    </location>
</feature>
<keyword evidence="1" id="KW-0812">Transmembrane</keyword>